<dbReference type="InterPro" id="IPR000210">
    <property type="entry name" value="BTB/POZ_dom"/>
</dbReference>
<evidence type="ECO:0000256" key="1">
    <source>
        <dbReference type="SAM" id="MobiDB-lite"/>
    </source>
</evidence>
<evidence type="ECO:0000259" key="2">
    <source>
        <dbReference type="PROSITE" id="PS50097"/>
    </source>
</evidence>
<dbReference type="PANTHER" id="PTHR47843">
    <property type="entry name" value="BTB DOMAIN-CONTAINING PROTEIN-RELATED"/>
    <property type="match status" value="1"/>
</dbReference>
<accession>A0ABR3GHE9</accession>
<organism evidence="3 4">
    <name type="scientific">Discina gigas</name>
    <dbReference type="NCBI Taxonomy" id="1032678"/>
    <lineage>
        <taxon>Eukaryota</taxon>
        <taxon>Fungi</taxon>
        <taxon>Dikarya</taxon>
        <taxon>Ascomycota</taxon>
        <taxon>Pezizomycotina</taxon>
        <taxon>Pezizomycetes</taxon>
        <taxon>Pezizales</taxon>
        <taxon>Discinaceae</taxon>
        <taxon>Discina</taxon>
    </lineage>
</organism>
<gene>
    <name evidence="3" type="ORF">Q9L58_005861</name>
</gene>
<dbReference type="EMBL" id="JBBBZM010000075">
    <property type="protein sequence ID" value="KAL0635215.1"/>
    <property type="molecule type" value="Genomic_DNA"/>
</dbReference>
<protein>
    <recommendedName>
        <fullName evidence="2">BTB domain-containing protein</fullName>
    </recommendedName>
</protein>
<dbReference type="Gene3D" id="3.30.710.10">
    <property type="entry name" value="Potassium Channel Kv1.1, Chain A"/>
    <property type="match status" value="1"/>
</dbReference>
<comment type="caution">
    <text evidence="3">The sequence shown here is derived from an EMBL/GenBank/DDBJ whole genome shotgun (WGS) entry which is preliminary data.</text>
</comment>
<feature type="region of interest" description="Disordered" evidence="1">
    <location>
        <begin position="310"/>
        <end position="330"/>
    </location>
</feature>
<proteinExistence type="predicted"/>
<evidence type="ECO:0000313" key="3">
    <source>
        <dbReference type="EMBL" id="KAL0635215.1"/>
    </source>
</evidence>
<dbReference type="Pfam" id="PF00651">
    <property type="entry name" value="BTB"/>
    <property type="match status" value="1"/>
</dbReference>
<dbReference type="Pfam" id="PF05924">
    <property type="entry name" value="SAMP"/>
    <property type="match status" value="1"/>
</dbReference>
<dbReference type="PROSITE" id="PS50097">
    <property type="entry name" value="BTB"/>
    <property type="match status" value="1"/>
</dbReference>
<reference evidence="3 4" key="1">
    <citation type="submission" date="2024-02" db="EMBL/GenBank/DDBJ databases">
        <title>Discinaceae phylogenomics.</title>
        <authorList>
            <person name="Dirks A.C."/>
            <person name="James T.Y."/>
        </authorList>
    </citation>
    <scope>NUCLEOTIDE SEQUENCE [LARGE SCALE GENOMIC DNA]</scope>
    <source>
        <strain evidence="3 4">ACD0624</strain>
    </source>
</reference>
<evidence type="ECO:0000313" key="4">
    <source>
        <dbReference type="Proteomes" id="UP001447188"/>
    </source>
</evidence>
<dbReference type="InterPro" id="IPR009224">
    <property type="entry name" value="SAMP"/>
</dbReference>
<keyword evidence="4" id="KW-1185">Reference proteome</keyword>
<name>A0ABR3GHE9_9PEZI</name>
<dbReference type="SUPFAM" id="SSF54695">
    <property type="entry name" value="POZ domain"/>
    <property type="match status" value="1"/>
</dbReference>
<sequence length="330" mass="36334">MESQASIPTISDELHFAFDSCMSSETFELVAQDDVVFFVHKDILAHQSQPFKEATRGEWKESAERKISLQDWDAETVGRLVQFLYTGDYQYVDRSRPDTERLPTTEATDVVVRESGFGSPDGPVLHPPTLASLQECIESAMPKRAHPRMTHSAWLESVDTSTFDFGQILLGHARVYVLAHFKAIAGLKTLAQGRLSGILLKLHPLGQHRNPHLAMNVVNLAIYVYGNTDSLSNSLEPLRNIISHFVALNLAALRSEAVAAAALMCNGDAFIGDLLAKVCSRLGDQAGERIAPPGTRFITEIDVLHQDTPPSEYVPELDSSTGKIKDVTQP</sequence>
<dbReference type="InterPro" id="IPR011333">
    <property type="entry name" value="SKP1/BTB/POZ_sf"/>
</dbReference>
<feature type="domain" description="BTB" evidence="2">
    <location>
        <begin position="25"/>
        <end position="93"/>
    </location>
</feature>
<dbReference type="CDD" id="cd18186">
    <property type="entry name" value="BTB_POZ_ZBTB_KLHL-like"/>
    <property type="match status" value="1"/>
</dbReference>
<dbReference type="Proteomes" id="UP001447188">
    <property type="component" value="Unassembled WGS sequence"/>
</dbReference>